<evidence type="ECO:0000313" key="5">
    <source>
        <dbReference type="EMBL" id="ORA71864.1"/>
    </source>
</evidence>
<evidence type="ECO:0008006" key="7">
    <source>
        <dbReference type="Google" id="ProtNLM"/>
    </source>
</evidence>
<proteinExistence type="predicted"/>
<dbReference type="InterPro" id="IPR048389">
    <property type="entry name" value="YciQ-like_C"/>
</dbReference>
<name>A0A1X0DHK2_9MYCO</name>
<protein>
    <recommendedName>
        <fullName evidence="7">DUF2207 domain-containing protein</fullName>
    </recommendedName>
</protein>
<feature type="transmembrane region" description="Helical" evidence="2">
    <location>
        <begin position="261"/>
        <end position="282"/>
    </location>
</feature>
<evidence type="ECO:0000256" key="1">
    <source>
        <dbReference type="SAM" id="MobiDB-lite"/>
    </source>
</evidence>
<comment type="caution">
    <text evidence="5">The sequence shown here is derived from an EMBL/GenBank/DDBJ whole genome shotgun (WGS) entry which is preliminary data.</text>
</comment>
<keyword evidence="2" id="KW-1133">Transmembrane helix</keyword>
<organism evidence="5 6">
    <name type="scientific">Mycolicibacterium insubricum</name>
    <dbReference type="NCBI Taxonomy" id="444597"/>
    <lineage>
        <taxon>Bacteria</taxon>
        <taxon>Bacillati</taxon>
        <taxon>Actinomycetota</taxon>
        <taxon>Actinomycetes</taxon>
        <taxon>Mycobacteriales</taxon>
        <taxon>Mycobacteriaceae</taxon>
        <taxon>Mycolicibacterium</taxon>
    </lineage>
</organism>
<dbReference type="Proteomes" id="UP000192801">
    <property type="component" value="Unassembled WGS sequence"/>
</dbReference>
<feature type="compositionally biased region" description="Gly residues" evidence="1">
    <location>
        <begin position="581"/>
        <end position="604"/>
    </location>
</feature>
<keyword evidence="2" id="KW-0812">Transmembrane</keyword>
<evidence type="ECO:0000313" key="6">
    <source>
        <dbReference type="Proteomes" id="UP000192801"/>
    </source>
</evidence>
<feature type="domain" description="Predicted membrane protein YciQ-like C-terminal" evidence="4">
    <location>
        <begin position="296"/>
        <end position="521"/>
    </location>
</feature>
<accession>A0A1X0DHK2</accession>
<evidence type="ECO:0000259" key="3">
    <source>
        <dbReference type="Pfam" id="PF09972"/>
    </source>
</evidence>
<keyword evidence="6" id="KW-1185">Reference proteome</keyword>
<dbReference type="Pfam" id="PF09972">
    <property type="entry name" value="DUF2207"/>
    <property type="match status" value="1"/>
</dbReference>
<dbReference type="AlphaFoldDB" id="A0A1X0DHK2"/>
<gene>
    <name evidence="5" type="ORF">BST26_07225</name>
</gene>
<evidence type="ECO:0000259" key="4">
    <source>
        <dbReference type="Pfam" id="PF20990"/>
    </source>
</evidence>
<sequence>MRRIIWTTVLCALSAIGLLWPAIFAHLDSSAGDVDRQSVITDYTAHYRVDADGRMYASEQLTIDMAAGKHGIFRFFPIADRTDPHARTIPTVTKVTVDGQPGEVGYEWRNNGAFYVARIGNPNVTVAPGPHVYVIDYNINGGLVPPSAGEGQFITRAGTNASAPASAFYYDVVGFWAQPIVHATTTIDLPGPSGQVACVASASGEIPCTIDGAGTAHLTVAAANLPAQNPVTVRADLSVPAPPRATVGWTVEFDYVLGHSVPMTVLVAVLTLLAAGAGLWLFRMQREIPPGTPVLYVPPQGLGPAQTRYIADETEGDDAMVATLLSLADRKLIRLDRSDSRHWTVTGIGTPEQWAAIDPVGRALGTALGVTTPGAAFAVDGAVSTGQTLIRARKTVANACRSWSEDTGVMQTSWSGLIGRVLLLLSAVAAVIGFVGFLAPTMWGAPFAAFTICGFGLLATGATTRRTPAGRELWSRAAGFRRLLATPSSEDRFDYAARQDLYIAYIPYAVAFGVADKWAAKYRAATNTEPPVPWWYPVPVGQSAGLYSAGNFSDGLASFNSAVSSSISAYTASQSSSSSSSGGGGWSSGGGSWGGGGGGGGGTW</sequence>
<dbReference type="STRING" id="444597.BST26_07225"/>
<dbReference type="InterPro" id="IPR018702">
    <property type="entry name" value="DUF2207"/>
</dbReference>
<dbReference type="Pfam" id="PF20990">
    <property type="entry name" value="DUF2207_C"/>
    <property type="match status" value="1"/>
</dbReference>
<evidence type="ECO:0000256" key="2">
    <source>
        <dbReference type="SAM" id="Phobius"/>
    </source>
</evidence>
<dbReference type="EMBL" id="MVHS01000011">
    <property type="protein sequence ID" value="ORA71864.1"/>
    <property type="molecule type" value="Genomic_DNA"/>
</dbReference>
<feature type="transmembrane region" description="Helical" evidence="2">
    <location>
        <begin position="445"/>
        <end position="464"/>
    </location>
</feature>
<feature type="region of interest" description="Disordered" evidence="1">
    <location>
        <begin position="574"/>
        <end position="604"/>
    </location>
</feature>
<feature type="domain" description="DUF2207" evidence="3">
    <location>
        <begin position="40"/>
        <end position="235"/>
    </location>
</feature>
<keyword evidence="2" id="KW-0472">Membrane</keyword>
<feature type="transmembrane region" description="Helical" evidence="2">
    <location>
        <begin position="417"/>
        <end position="439"/>
    </location>
</feature>
<reference evidence="5 6" key="1">
    <citation type="submission" date="2016-12" db="EMBL/GenBank/DDBJ databases">
        <title>The new phylogeny of genus Mycobacterium.</title>
        <authorList>
            <person name="Tortoli E."/>
            <person name="Trovato A."/>
            <person name="Cirillo D.M."/>
        </authorList>
    </citation>
    <scope>NUCLEOTIDE SEQUENCE [LARGE SCALE GENOMIC DNA]</scope>
    <source>
        <strain evidence="5 6">DSM 45130</strain>
    </source>
</reference>